<keyword evidence="2" id="KW-0732">Signal</keyword>
<evidence type="ECO:0000256" key="2">
    <source>
        <dbReference type="SAM" id="SignalP"/>
    </source>
</evidence>
<dbReference type="AlphaFoldDB" id="A0A2K2CPA8"/>
<evidence type="ECO:0000313" key="5">
    <source>
        <dbReference type="Proteomes" id="UP000008810"/>
    </source>
</evidence>
<reference evidence="3" key="2">
    <citation type="submission" date="2017-06" db="EMBL/GenBank/DDBJ databases">
        <title>WGS assembly of Brachypodium distachyon.</title>
        <authorList>
            <consortium name="The International Brachypodium Initiative"/>
            <person name="Lucas S."/>
            <person name="Harmon-Smith M."/>
            <person name="Lail K."/>
            <person name="Tice H."/>
            <person name="Grimwood J."/>
            <person name="Bruce D."/>
            <person name="Barry K."/>
            <person name="Shu S."/>
            <person name="Lindquist E."/>
            <person name="Wang M."/>
            <person name="Pitluck S."/>
            <person name="Vogel J.P."/>
            <person name="Garvin D.F."/>
            <person name="Mockler T.C."/>
            <person name="Schmutz J."/>
            <person name="Rokhsar D."/>
            <person name="Bevan M.W."/>
        </authorList>
    </citation>
    <scope>NUCLEOTIDE SEQUENCE</scope>
    <source>
        <strain evidence="3">Bd21</strain>
    </source>
</reference>
<sequence length="153" mass="15674">MGAALNSGAATSQPCPPLRLFFLFFSLPSSFGCSPAELMLPCSTSVAAGAARWAHGGGGPTGSMEGTRARPHSKSTQRQSRNPARRRTETTSGRRLREPRLGDAVGARRGGKAISHGGGAAGSRGGRRNPVKGRGRDPMDTTTAGSDGGSGIR</sequence>
<reference evidence="3 4" key="1">
    <citation type="journal article" date="2010" name="Nature">
        <title>Genome sequencing and analysis of the model grass Brachypodium distachyon.</title>
        <authorList>
            <consortium name="International Brachypodium Initiative"/>
        </authorList>
    </citation>
    <scope>NUCLEOTIDE SEQUENCE [LARGE SCALE GENOMIC DNA]</scope>
    <source>
        <strain evidence="3 4">Bd21</strain>
    </source>
</reference>
<dbReference type="EMBL" id="CM000883">
    <property type="protein sequence ID" value="PNT63878.1"/>
    <property type="molecule type" value="Genomic_DNA"/>
</dbReference>
<evidence type="ECO:0000313" key="4">
    <source>
        <dbReference type="EnsemblPlants" id="PNT63878"/>
    </source>
</evidence>
<accession>A0A2K2CPA8</accession>
<keyword evidence="5" id="KW-1185">Reference proteome</keyword>
<reference evidence="4" key="3">
    <citation type="submission" date="2018-08" db="UniProtKB">
        <authorList>
            <consortium name="EnsemblPlants"/>
        </authorList>
    </citation>
    <scope>IDENTIFICATION</scope>
    <source>
        <strain evidence="4">cv. Bd21</strain>
    </source>
</reference>
<protein>
    <submittedName>
        <fullName evidence="3 4">Uncharacterized protein</fullName>
    </submittedName>
</protein>
<dbReference type="Proteomes" id="UP000008810">
    <property type="component" value="Chromosome 4"/>
</dbReference>
<dbReference type="InParanoid" id="A0A2K2CPA8"/>
<proteinExistence type="predicted"/>
<feature type="region of interest" description="Disordered" evidence="1">
    <location>
        <begin position="52"/>
        <end position="153"/>
    </location>
</feature>
<evidence type="ECO:0000256" key="1">
    <source>
        <dbReference type="SAM" id="MobiDB-lite"/>
    </source>
</evidence>
<dbReference type="Gramene" id="PNT63878">
    <property type="protein sequence ID" value="PNT63878"/>
    <property type="gene ID" value="BRADI_4g21984v3"/>
</dbReference>
<name>A0A2K2CPA8_BRADI</name>
<organism evidence="3">
    <name type="scientific">Brachypodium distachyon</name>
    <name type="common">Purple false brome</name>
    <name type="synonym">Trachynia distachya</name>
    <dbReference type="NCBI Taxonomy" id="15368"/>
    <lineage>
        <taxon>Eukaryota</taxon>
        <taxon>Viridiplantae</taxon>
        <taxon>Streptophyta</taxon>
        <taxon>Embryophyta</taxon>
        <taxon>Tracheophyta</taxon>
        <taxon>Spermatophyta</taxon>
        <taxon>Magnoliopsida</taxon>
        <taxon>Liliopsida</taxon>
        <taxon>Poales</taxon>
        <taxon>Poaceae</taxon>
        <taxon>BOP clade</taxon>
        <taxon>Pooideae</taxon>
        <taxon>Stipodae</taxon>
        <taxon>Brachypodieae</taxon>
        <taxon>Brachypodium</taxon>
    </lineage>
</organism>
<gene>
    <name evidence="3" type="ORF">BRADI_4g21984v3</name>
</gene>
<dbReference type="EnsemblPlants" id="PNT63878">
    <property type="protein sequence ID" value="PNT63878"/>
    <property type="gene ID" value="BRADI_4g21984v3"/>
</dbReference>
<evidence type="ECO:0000313" key="3">
    <source>
        <dbReference type="EMBL" id="PNT63878.1"/>
    </source>
</evidence>
<feature type="signal peptide" evidence="2">
    <location>
        <begin position="1"/>
        <end position="32"/>
    </location>
</feature>
<feature type="chain" id="PRO_5036319169" evidence="2">
    <location>
        <begin position="33"/>
        <end position="153"/>
    </location>
</feature>